<evidence type="ECO:0000313" key="6">
    <source>
        <dbReference type="Proteomes" id="UP000199060"/>
    </source>
</evidence>
<keyword evidence="3" id="KW-0378">Hydrolase</keyword>
<dbReference type="InterPro" id="IPR050261">
    <property type="entry name" value="FrsA_esterase"/>
</dbReference>
<dbReference type="OrthoDB" id="9809261at2"/>
<keyword evidence="1" id="KW-0719">Serine esterase</keyword>
<dbReference type="GO" id="GO:0052689">
    <property type="term" value="F:carboxylic ester hydrolase activity"/>
    <property type="evidence" value="ECO:0007669"/>
    <property type="project" value="UniProtKB-KW"/>
</dbReference>
<dbReference type="Proteomes" id="UP000199060">
    <property type="component" value="Unassembled WGS sequence"/>
</dbReference>
<organism evidence="5 6">
    <name type="scientific">Algoriphagus faecimaris</name>
    <dbReference type="NCBI Taxonomy" id="686796"/>
    <lineage>
        <taxon>Bacteria</taxon>
        <taxon>Pseudomonadati</taxon>
        <taxon>Bacteroidota</taxon>
        <taxon>Cytophagia</taxon>
        <taxon>Cytophagales</taxon>
        <taxon>Cyclobacteriaceae</taxon>
        <taxon>Algoriphagus</taxon>
    </lineage>
</organism>
<dbReference type="Pfam" id="PF22244">
    <property type="entry name" value="GCE_fung"/>
    <property type="match status" value="1"/>
</dbReference>
<dbReference type="InterPro" id="IPR029058">
    <property type="entry name" value="AB_hydrolase_fold"/>
</dbReference>
<evidence type="ECO:0000313" key="5">
    <source>
        <dbReference type="EMBL" id="SDD76962.1"/>
    </source>
</evidence>
<reference evidence="6" key="1">
    <citation type="submission" date="2016-10" db="EMBL/GenBank/DDBJ databases">
        <authorList>
            <person name="Varghese N."/>
            <person name="Submissions S."/>
        </authorList>
    </citation>
    <scope>NUCLEOTIDE SEQUENCE [LARGE SCALE GENOMIC DNA]</scope>
    <source>
        <strain evidence="6">DSM 23095</strain>
    </source>
</reference>
<evidence type="ECO:0000256" key="1">
    <source>
        <dbReference type="ARBA" id="ARBA00022487"/>
    </source>
</evidence>
<dbReference type="RefSeq" id="WP_087941255.1">
    <property type="nucleotide sequence ID" value="NZ_FNAC01000058.1"/>
</dbReference>
<dbReference type="PANTHER" id="PTHR22946:SF9">
    <property type="entry name" value="POLYKETIDE TRANSFERASE AF380"/>
    <property type="match status" value="1"/>
</dbReference>
<protein>
    <submittedName>
        <fullName evidence="5">Acetyl xylan esterase (AXE1)</fullName>
    </submittedName>
</protein>
<name>A0A1G6XFX2_9BACT</name>
<keyword evidence="2" id="KW-0732">Signal</keyword>
<dbReference type="Gene3D" id="3.40.50.1820">
    <property type="entry name" value="alpha/beta hydrolase"/>
    <property type="match status" value="2"/>
</dbReference>
<proteinExistence type="predicted"/>
<evidence type="ECO:0000256" key="2">
    <source>
        <dbReference type="ARBA" id="ARBA00022729"/>
    </source>
</evidence>
<dbReference type="PANTHER" id="PTHR22946">
    <property type="entry name" value="DIENELACTONE HYDROLASE DOMAIN-CONTAINING PROTEIN-RELATED"/>
    <property type="match status" value="1"/>
</dbReference>
<sequence>MSKKTIFTGLCCLGLYFCEVKAQQYDLDTHISLLEKGPAAVYVEKYWKNFAENDKINFPGWGLMKSNGELVSPLNKFNQDSFRIESEAEWRDQRDWIKSQFQKWILGSLPNDPDHFEYEILMDSLASNQVRHQLVLLKFGPDMNARMHFKLFIPPSEKPLPVFMTQWNHERWAYIAVRRGYIGCVYAGADSNDDAKNYREIYPKNDFSLLMARAWGAMRVVDYLYTIPEVDTTKIAITGHSRNGKQALIAAAFDDRIDAVLASTGAIGGGLPYRFTDSKFDSESIEDVFANFPDWFHPRLLYFMGNEDKLPVDQHHLAALIAPRSLAFASGYLEATSNMVGLEQMVKKLDPVYELFGEKSEQKVGLLTRNGLHGTAARDVERYVDFFDRSFGLKAVDNPLHSYYGFDNSKKGSTSVQMAEIEPKDLLNNAGEVRRQYIRLLNSYLGEEPPGVKNIGPGDLSLSRNYDDWVAKLMAAQDKIEGNGIGKMLICPYNSMGDYLFANLYYPENLVKENQKIPVVIFLHTYSTATGFRWGIGPFIQSLVQEGVAVLAFDQIGFGTRVEEGTQFEQRYPNWSRMGKMVSDVRGGIDALENFSFIDANEIYLAGNNMGSQLAVITSAIDSRVKGFMAYGGLGSLQRNEHLLKELSQEFGLIPFLKKVDSELPLDWPSILALNTEKKILIIDPKYDRHNRLGRGDFKKVFDHLNEIAPYFKRVQPEDWNRFRENQQIQAANWFLKLIHNP</sequence>
<feature type="domain" description="4-O-methyl-glucuronoyl methylesterase-like" evidence="4">
    <location>
        <begin position="192"/>
        <end position="355"/>
    </location>
</feature>
<keyword evidence="6" id="KW-1185">Reference proteome</keyword>
<dbReference type="SUPFAM" id="SSF53474">
    <property type="entry name" value="alpha/beta-Hydrolases"/>
    <property type="match status" value="2"/>
</dbReference>
<evidence type="ECO:0000259" key="4">
    <source>
        <dbReference type="Pfam" id="PF22244"/>
    </source>
</evidence>
<gene>
    <name evidence="5" type="ORF">SAMN04488104_10585</name>
</gene>
<accession>A0A1G6XFX2</accession>
<dbReference type="EMBL" id="FNAC01000058">
    <property type="protein sequence ID" value="SDD76962.1"/>
    <property type="molecule type" value="Genomic_DNA"/>
</dbReference>
<dbReference type="STRING" id="686796.SAMN04488104_10585"/>
<dbReference type="InterPro" id="IPR054579">
    <property type="entry name" value="GCE-like_dom"/>
</dbReference>
<dbReference type="AlphaFoldDB" id="A0A1G6XFX2"/>
<evidence type="ECO:0000256" key="3">
    <source>
        <dbReference type="ARBA" id="ARBA00022801"/>
    </source>
</evidence>